<accession>A0ABW5CVZ7</accession>
<evidence type="ECO:0000313" key="9">
    <source>
        <dbReference type="EMBL" id="MFD2246582.1"/>
    </source>
</evidence>
<evidence type="ECO:0000256" key="8">
    <source>
        <dbReference type="SAM" id="SignalP"/>
    </source>
</evidence>
<evidence type="ECO:0000256" key="5">
    <source>
        <dbReference type="ARBA" id="ARBA00022729"/>
    </source>
</evidence>
<keyword evidence="3" id="KW-1134">Transmembrane beta strand</keyword>
<reference evidence="10" key="1">
    <citation type="journal article" date="2019" name="Int. J. Syst. Evol. Microbiol.">
        <title>The Global Catalogue of Microorganisms (GCM) 10K type strain sequencing project: providing services to taxonomists for standard genome sequencing and annotation.</title>
        <authorList>
            <consortium name="The Broad Institute Genomics Platform"/>
            <consortium name="The Broad Institute Genome Sequencing Center for Infectious Disease"/>
            <person name="Wu L."/>
            <person name="Ma J."/>
        </authorList>
    </citation>
    <scope>NUCLEOTIDE SEQUENCE [LARGE SCALE GENOMIC DNA]</scope>
    <source>
        <strain evidence="10">CGMCC 4.1782</strain>
    </source>
</reference>
<gene>
    <name evidence="9" type="ORF">ACFSKP_09975</name>
</gene>
<protein>
    <submittedName>
        <fullName evidence="9">OmpP1/FadL family transporter</fullName>
    </submittedName>
</protein>
<evidence type="ECO:0000256" key="3">
    <source>
        <dbReference type="ARBA" id="ARBA00022452"/>
    </source>
</evidence>
<feature type="chain" id="PRO_5045064774" evidence="8">
    <location>
        <begin position="24"/>
        <end position="515"/>
    </location>
</feature>
<sequence>MKKYIMFSASLALLLSWSGTAFAQNETDALRYSRLGVSGSARIQGIGGAQTALGADISTMISNPAGLGLFRRSEVSLSPGLQLRSTDANTNGFSSSEDHNVFTIPSAGVVISNSGDNEDKDWKGINFGISLNRINNFNQQFSYSNTIQPPNTIVDYFAVQATGRTEADLDAEYGNYTTLAGLAYGNYLINFFDEYGQATSYANPLYSVGDISQQEEVQRRGSQNQIDIGIGTNYKDKVYLGASVGIITTDFTQESIFRESGHYIDQFDENNEPILEGDYSLELRDEFTTRGNGINLRVGVIARPSDAVRIGASIQTPTAYTLTDQYQRTLYATTLNPETEQPENTSASEIPGEFSYNLTTPFRANGGVAVFIGKYGFVTADIEYVDYSDNKFREDDEFGSTNSSYFTTVNNNISSLYKSAVNYKIGAEGRYEVFRFRAGYAINSNPYKNSSFDGKVNSFTLGAGFRLQNFYLDGAYVHSTGESLYSPYTFSDGGEPVVGIKDKQSTVMFTLGYNF</sequence>
<evidence type="ECO:0000313" key="10">
    <source>
        <dbReference type="Proteomes" id="UP001597374"/>
    </source>
</evidence>
<keyword evidence="6" id="KW-0472">Membrane</keyword>
<dbReference type="Proteomes" id="UP001597374">
    <property type="component" value="Unassembled WGS sequence"/>
</dbReference>
<keyword evidence="7" id="KW-0998">Cell outer membrane</keyword>
<organism evidence="9 10">
    <name type="scientific">Pontibacter ruber</name>
    <dbReference type="NCBI Taxonomy" id="1343895"/>
    <lineage>
        <taxon>Bacteria</taxon>
        <taxon>Pseudomonadati</taxon>
        <taxon>Bacteroidota</taxon>
        <taxon>Cytophagia</taxon>
        <taxon>Cytophagales</taxon>
        <taxon>Hymenobacteraceae</taxon>
        <taxon>Pontibacter</taxon>
    </lineage>
</organism>
<dbReference type="EMBL" id="JBHUIM010000001">
    <property type="protein sequence ID" value="MFD2246582.1"/>
    <property type="molecule type" value="Genomic_DNA"/>
</dbReference>
<evidence type="ECO:0000256" key="6">
    <source>
        <dbReference type="ARBA" id="ARBA00023136"/>
    </source>
</evidence>
<comment type="subcellular location">
    <subcellularLocation>
        <location evidence="1">Cell outer membrane</location>
        <topology evidence="1">Multi-pass membrane protein</topology>
    </subcellularLocation>
</comment>
<dbReference type="Gene3D" id="2.40.160.60">
    <property type="entry name" value="Outer membrane protein transport protein (OMPP1/FadL/TodX)"/>
    <property type="match status" value="1"/>
</dbReference>
<evidence type="ECO:0000256" key="1">
    <source>
        <dbReference type="ARBA" id="ARBA00004571"/>
    </source>
</evidence>
<comment type="similarity">
    <text evidence="2">Belongs to the OmpP1/FadL family.</text>
</comment>
<keyword evidence="10" id="KW-1185">Reference proteome</keyword>
<proteinExistence type="inferred from homology"/>
<dbReference type="RefSeq" id="WP_250428368.1">
    <property type="nucleotide sequence ID" value="NZ_JALPRR010000001.1"/>
</dbReference>
<dbReference type="InterPro" id="IPR005017">
    <property type="entry name" value="OMPP1/FadL/TodX"/>
</dbReference>
<evidence type="ECO:0000256" key="4">
    <source>
        <dbReference type="ARBA" id="ARBA00022692"/>
    </source>
</evidence>
<evidence type="ECO:0000256" key="7">
    <source>
        <dbReference type="ARBA" id="ARBA00023237"/>
    </source>
</evidence>
<feature type="signal peptide" evidence="8">
    <location>
        <begin position="1"/>
        <end position="23"/>
    </location>
</feature>
<dbReference type="SUPFAM" id="SSF56935">
    <property type="entry name" value="Porins"/>
    <property type="match status" value="2"/>
</dbReference>
<keyword evidence="4" id="KW-0812">Transmembrane</keyword>
<name>A0ABW5CVZ7_9BACT</name>
<dbReference type="PANTHER" id="PTHR35093">
    <property type="entry name" value="OUTER MEMBRANE PROTEIN NMB0088-RELATED"/>
    <property type="match status" value="1"/>
</dbReference>
<comment type="caution">
    <text evidence="9">The sequence shown here is derived from an EMBL/GenBank/DDBJ whole genome shotgun (WGS) entry which is preliminary data.</text>
</comment>
<keyword evidence="5 8" id="KW-0732">Signal</keyword>
<evidence type="ECO:0000256" key="2">
    <source>
        <dbReference type="ARBA" id="ARBA00008163"/>
    </source>
</evidence>
<dbReference type="PANTHER" id="PTHR35093:SF8">
    <property type="entry name" value="OUTER MEMBRANE PROTEIN NMB0088-RELATED"/>
    <property type="match status" value="1"/>
</dbReference>